<dbReference type="PRINTS" id="PR00861">
    <property type="entry name" value="ALYTICPTASE"/>
</dbReference>
<evidence type="ECO:0000256" key="8">
    <source>
        <dbReference type="PIRSR" id="PIRSR001134-1"/>
    </source>
</evidence>
<feature type="active site" description="Charge relay system" evidence="8">
    <location>
        <position position="246"/>
    </location>
</feature>
<comment type="caution">
    <text evidence="12">The sequence shown here is derived from an EMBL/GenBank/DDBJ whole genome shotgun (WGS) entry which is preliminary data.</text>
</comment>
<dbReference type="PIRSF" id="PIRSF001134">
    <property type="entry name" value="Streptogrisin"/>
    <property type="match status" value="1"/>
</dbReference>
<protein>
    <submittedName>
        <fullName evidence="12">Streptogrisin C</fullName>
        <ecNumber evidence="12">3.4.21.-</ecNumber>
    </submittedName>
</protein>
<evidence type="ECO:0000256" key="9">
    <source>
        <dbReference type="PIRSR" id="PIRSR001134-2"/>
    </source>
</evidence>
<dbReference type="GO" id="GO:0004252">
    <property type="term" value="F:serine-type endopeptidase activity"/>
    <property type="evidence" value="ECO:0007669"/>
    <property type="project" value="InterPro"/>
</dbReference>
<evidence type="ECO:0000313" key="13">
    <source>
        <dbReference type="Proteomes" id="UP000533598"/>
    </source>
</evidence>
<dbReference type="InterPro" id="IPR035070">
    <property type="entry name" value="Streptogrisin_prodomain"/>
</dbReference>
<dbReference type="GO" id="GO:0005576">
    <property type="term" value="C:extracellular region"/>
    <property type="evidence" value="ECO:0007669"/>
    <property type="project" value="InterPro"/>
</dbReference>
<name>A0A7W7C6H2_9PSEU</name>
<feature type="disulfide bond" evidence="9">
    <location>
        <begin position="197"/>
        <end position="218"/>
    </location>
</feature>
<keyword evidence="4 12" id="KW-0378">Hydrolase</keyword>
<dbReference type="EC" id="3.4.21.-" evidence="12"/>
<organism evidence="12 13">
    <name type="scientific">Crossiella cryophila</name>
    <dbReference type="NCBI Taxonomy" id="43355"/>
    <lineage>
        <taxon>Bacteria</taxon>
        <taxon>Bacillati</taxon>
        <taxon>Actinomycetota</taxon>
        <taxon>Actinomycetes</taxon>
        <taxon>Pseudonocardiales</taxon>
        <taxon>Pseudonocardiaceae</taxon>
        <taxon>Crossiella</taxon>
    </lineage>
</organism>
<dbReference type="SUPFAM" id="SSF54806">
    <property type="entry name" value="Alpha-lytic protease prodomain"/>
    <property type="match status" value="1"/>
</dbReference>
<proteinExistence type="inferred from homology"/>
<keyword evidence="3 10" id="KW-0732">Signal</keyword>
<dbReference type="Gene3D" id="3.30.300.50">
    <property type="match status" value="2"/>
</dbReference>
<keyword evidence="6" id="KW-0865">Zymogen</keyword>
<dbReference type="InterPro" id="IPR037295">
    <property type="entry name" value="Alpha-lytic_protease_prodomain"/>
</dbReference>
<dbReference type="InterPro" id="IPR043504">
    <property type="entry name" value="Peptidase_S1_PA_chymotrypsin"/>
</dbReference>
<keyword evidence="7 9" id="KW-1015">Disulfide bond</keyword>
<feature type="active site" description="Charge relay system" evidence="8">
    <location>
        <position position="334"/>
    </location>
</feature>
<evidence type="ECO:0000256" key="5">
    <source>
        <dbReference type="ARBA" id="ARBA00022825"/>
    </source>
</evidence>
<keyword evidence="2" id="KW-0645">Protease</keyword>
<dbReference type="InterPro" id="IPR004236">
    <property type="entry name" value="Pept_S1_alpha_lytic"/>
</dbReference>
<feature type="chain" id="PRO_5030943793" evidence="10">
    <location>
        <begin position="30"/>
        <end position="394"/>
    </location>
</feature>
<evidence type="ECO:0000256" key="3">
    <source>
        <dbReference type="ARBA" id="ARBA00022729"/>
    </source>
</evidence>
<dbReference type="AlphaFoldDB" id="A0A7W7C6H2"/>
<dbReference type="InterPro" id="IPR001316">
    <property type="entry name" value="Pept_S1A_streptogrisin"/>
</dbReference>
<feature type="disulfide bond" evidence="9">
    <location>
        <begin position="287"/>
        <end position="297"/>
    </location>
</feature>
<comment type="similarity">
    <text evidence="1">Belongs to the peptidase S1 family.</text>
</comment>
<accession>A0A7W7C6H2</accession>
<dbReference type="GO" id="GO:0006508">
    <property type="term" value="P:proteolysis"/>
    <property type="evidence" value="ECO:0007669"/>
    <property type="project" value="UniProtKB-KW"/>
</dbReference>
<gene>
    <name evidence="12" type="ORF">HNR67_001538</name>
</gene>
<reference evidence="12 13" key="1">
    <citation type="submission" date="2020-08" db="EMBL/GenBank/DDBJ databases">
        <title>Sequencing the genomes of 1000 actinobacteria strains.</title>
        <authorList>
            <person name="Klenk H.-P."/>
        </authorList>
    </citation>
    <scope>NUCLEOTIDE SEQUENCE [LARGE SCALE GENOMIC DNA]</scope>
    <source>
        <strain evidence="12 13">DSM 44230</strain>
    </source>
</reference>
<keyword evidence="5" id="KW-0720">Serine protease</keyword>
<sequence length="394" mass="40044">MKRRSVTSLAAVALLAGGLLTIGAQSASALPGDLTAAMGRDLGLSPAQAGERLHRERLAGRIAAGLRDRLGARFAGSWFDPGTGTAVVGVTEPAALAAVRATGATARLHRHSLAELEQAKAVLDARQAPREVTSFYVDEPGNRLVLTATPGGRAAAERFASGTQGVRVVESAAAATPTGDLSGGGAIYMSGAAGGRCSAGFTATTADGQPRLLTAGHCADGGSLVNALGNVKIGDFSRVNWKDQNDFAEVTVDPASGWTLLPQVSTHDGGAVTIKGSTEAAVGASLCKSGSTSRWTCGVVTARNVTVKYGQIDGSAITVRGLVQHNACVEPGDSGGSNVSGDQAQGITSGAKLYDANGDGRNESCLAKRGEESVSWYQPVNEALKVYRLTLATG</sequence>
<evidence type="ECO:0000256" key="4">
    <source>
        <dbReference type="ARBA" id="ARBA00022801"/>
    </source>
</evidence>
<feature type="active site" description="Charge relay system" evidence="8">
    <location>
        <position position="217"/>
    </location>
</feature>
<dbReference type="Gene3D" id="2.40.10.10">
    <property type="entry name" value="Trypsin-like serine proteases"/>
    <property type="match status" value="2"/>
</dbReference>
<dbReference type="Pfam" id="PF02983">
    <property type="entry name" value="Pro_Al_protease"/>
    <property type="match status" value="1"/>
</dbReference>
<evidence type="ECO:0000256" key="7">
    <source>
        <dbReference type="ARBA" id="ARBA00023157"/>
    </source>
</evidence>
<dbReference type="SUPFAM" id="SSF50494">
    <property type="entry name" value="Trypsin-like serine proteases"/>
    <property type="match status" value="1"/>
</dbReference>
<evidence type="ECO:0000259" key="11">
    <source>
        <dbReference type="Pfam" id="PF02983"/>
    </source>
</evidence>
<feature type="domain" description="Peptidase S1A alpha-lytic prodomain" evidence="11">
    <location>
        <begin position="111"/>
        <end position="161"/>
    </location>
</feature>
<evidence type="ECO:0000256" key="2">
    <source>
        <dbReference type="ARBA" id="ARBA00022670"/>
    </source>
</evidence>
<feature type="signal peptide" evidence="10">
    <location>
        <begin position="1"/>
        <end position="29"/>
    </location>
</feature>
<dbReference type="RefSeq" id="WP_185001396.1">
    <property type="nucleotide sequence ID" value="NZ_BAAAUI010000006.1"/>
</dbReference>
<dbReference type="EMBL" id="JACHMH010000001">
    <property type="protein sequence ID" value="MBB4675420.1"/>
    <property type="molecule type" value="Genomic_DNA"/>
</dbReference>
<evidence type="ECO:0000256" key="1">
    <source>
        <dbReference type="ARBA" id="ARBA00007664"/>
    </source>
</evidence>
<evidence type="ECO:0000313" key="12">
    <source>
        <dbReference type="EMBL" id="MBB4675420.1"/>
    </source>
</evidence>
<keyword evidence="13" id="KW-1185">Reference proteome</keyword>
<feature type="disulfide bond" evidence="9">
    <location>
        <begin position="328"/>
        <end position="365"/>
    </location>
</feature>
<evidence type="ECO:0000256" key="10">
    <source>
        <dbReference type="SAM" id="SignalP"/>
    </source>
</evidence>
<dbReference type="InterPro" id="IPR009003">
    <property type="entry name" value="Peptidase_S1_PA"/>
</dbReference>
<dbReference type="CDD" id="cd21112">
    <property type="entry name" value="alphaLP-like"/>
    <property type="match status" value="1"/>
</dbReference>
<dbReference type="Proteomes" id="UP000533598">
    <property type="component" value="Unassembled WGS sequence"/>
</dbReference>
<evidence type="ECO:0000256" key="6">
    <source>
        <dbReference type="ARBA" id="ARBA00023145"/>
    </source>
</evidence>